<dbReference type="AlphaFoldDB" id="B2IDP7"/>
<sequence>MNRHEQQARGLPRRILLATDMTSRCDRATERALTLSQDWNASIIVLHVLDPDLATASSSPALLANWHQRLQDHVKTYFVTGAEDVLTLVEQGEAAEVITRVARTQKCDLIVTGFTSLVGLEHFLVDNTADRILLMSATPLLIGRLRARSNYHKILIAIDFSEASRHALDLATAWFPQAALTLFHAYDTPFSTFVSHEDWQKDYREAAILDYADFVARCGGEASSLPIVFEAGSPAPVLAHYVTKNEVDLVVAAQSPSDLLKRLFGTTTRTFEDDIPCDLLIVPMG</sequence>
<dbReference type="HOGENOM" id="CLU_049301_2_1_5"/>
<keyword evidence="4" id="KW-1185">Reference proteome</keyword>
<dbReference type="EMBL" id="CP001016">
    <property type="protein sequence ID" value="ACB95483.1"/>
    <property type="molecule type" value="Genomic_DNA"/>
</dbReference>
<dbReference type="Proteomes" id="UP000001695">
    <property type="component" value="Chromosome"/>
</dbReference>
<dbReference type="PANTHER" id="PTHR46268">
    <property type="entry name" value="STRESS RESPONSE PROTEIN NHAX"/>
    <property type="match status" value="1"/>
</dbReference>
<dbReference type="SUPFAM" id="SSF52402">
    <property type="entry name" value="Adenine nucleotide alpha hydrolases-like"/>
    <property type="match status" value="2"/>
</dbReference>
<feature type="domain" description="UspA" evidence="2">
    <location>
        <begin position="151"/>
        <end position="283"/>
    </location>
</feature>
<accession>B2IDP7</accession>
<dbReference type="Pfam" id="PF00582">
    <property type="entry name" value="Usp"/>
    <property type="match status" value="2"/>
</dbReference>
<dbReference type="KEGG" id="bid:Bind_1859"/>
<dbReference type="RefSeq" id="WP_012384840.1">
    <property type="nucleotide sequence ID" value="NC_010581.1"/>
</dbReference>
<gene>
    <name evidence="3" type="ordered locus">Bind_1859</name>
</gene>
<proteinExistence type="inferred from homology"/>
<reference evidence="4" key="1">
    <citation type="submission" date="2008-03" db="EMBL/GenBank/DDBJ databases">
        <title>Complete sequence of chromosome of Beijerinckia indica subsp. indica ATCC 9039.</title>
        <authorList>
            <consortium name="US DOE Joint Genome Institute"/>
            <person name="Copeland A."/>
            <person name="Lucas S."/>
            <person name="Lapidus A."/>
            <person name="Glavina del Rio T."/>
            <person name="Dalin E."/>
            <person name="Tice H."/>
            <person name="Bruce D."/>
            <person name="Goodwin L."/>
            <person name="Pitluck S."/>
            <person name="LaButti K."/>
            <person name="Schmutz J."/>
            <person name="Larimer F."/>
            <person name="Land M."/>
            <person name="Hauser L."/>
            <person name="Kyrpides N."/>
            <person name="Mikhailova N."/>
            <person name="Dunfield P.F."/>
            <person name="Dedysh S.N."/>
            <person name="Liesack W."/>
            <person name="Saw J.H."/>
            <person name="Alam M."/>
            <person name="Chen Y."/>
            <person name="Murrell J.C."/>
            <person name="Richardson P."/>
        </authorList>
    </citation>
    <scope>NUCLEOTIDE SEQUENCE [LARGE SCALE GENOMIC DNA]</scope>
    <source>
        <strain evidence="4">ATCC 9039 / DSM 1715 / NCIMB 8712</strain>
    </source>
</reference>
<dbReference type="InterPro" id="IPR006015">
    <property type="entry name" value="Universal_stress_UspA"/>
</dbReference>
<name>B2IDP7_BEII9</name>
<dbReference type="Gene3D" id="3.40.50.620">
    <property type="entry name" value="HUPs"/>
    <property type="match status" value="2"/>
</dbReference>
<dbReference type="eggNOG" id="COG0589">
    <property type="taxonomic scope" value="Bacteria"/>
</dbReference>
<dbReference type="PANTHER" id="PTHR46268:SF6">
    <property type="entry name" value="UNIVERSAL STRESS PROTEIN UP12"/>
    <property type="match status" value="1"/>
</dbReference>
<dbReference type="OrthoDB" id="5564966at2"/>
<dbReference type="CDD" id="cd00293">
    <property type="entry name" value="USP-like"/>
    <property type="match status" value="2"/>
</dbReference>
<evidence type="ECO:0000313" key="4">
    <source>
        <dbReference type="Proteomes" id="UP000001695"/>
    </source>
</evidence>
<evidence type="ECO:0000259" key="2">
    <source>
        <dbReference type="Pfam" id="PF00582"/>
    </source>
</evidence>
<comment type="similarity">
    <text evidence="1">Belongs to the universal stress protein A family.</text>
</comment>
<organism evidence="3 4">
    <name type="scientific">Beijerinckia indica subsp. indica (strain ATCC 9039 / DSM 1715 / NCIMB 8712)</name>
    <dbReference type="NCBI Taxonomy" id="395963"/>
    <lineage>
        <taxon>Bacteria</taxon>
        <taxon>Pseudomonadati</taxon>
        <taxon>Pseudomonadota</taxon>
        <taxon>Alphaproteobacteria</taxon>
        <taxon>Hyphomicrobiales</taxon>
        <taxon>Beijerinckiaceae</taxon>
        <taxon>Beijerinckia</taxon>
    </lineage>
</organism>
<evidence type="ECO:0000256" key="1">
    <source>
        <dbReference type="ARBA" id="ARBA00008791"/>
    </source>
</evidence>
<dbReference type="InterPro" id="IPR014729">
    <property type="entry name" value="Rossmann-like_a/b/a_fold"/>
</dbReference>
<dbReference type="InterPro" id="IPR006016">
    <property type="entry name" value="UspA"/>
</dbReference>
<reference evidence="3 4" key="2">
    <citation type="journal article" date="2010" name="J. Bacteriol.">
        <title>Complete genome sequence of Beijerinckia indica subsp. indica.</title>
        <authorList>
            <person name="Tamas I."/>
            <person name="Dedysh S.N."/>
            <person name="Liesack W."/>
            <person name="Stott M.B."/>
            <person name="Alam M."/>
            <person name="Murrell J.C."/>
            <person name="Dunfield P.F."/>
        </authorList>
    </citation>
    <scope>NUCLEOTIDE SEQUENCE [LARGE SCALE GENOMIC DNA]</scope>
    <source>
        <strain evidence="4">ATCC 9039 / DSM 1715 / NCIMB 8712</strain>
    </source>
</reference>
<protein>
    <submittedName>
        <fullName evidence="3">UspA domain protein</fullName>
    </submittedName>
</protein>
<evidence type="ECO:0000313" key="3">
    <source>
        <dbReference type="EMBL" id="ACB95483.1"/>
    </source>
</evidence>
<feature type="domain" description="UspA" evidence="2">
    <location>
        <begin position="13"/>
        <end position="142"/>
    </location>
</feature>
<dbReference type="PRINTS" id="PR01438">
    <property type="entry name" value="UNVRSLSTRESS"/>
</dbReference>